<evidence type="ECO:0000313" key="2">
    <source>
        <dbReference type="EMBL" id="QDV16916.1"/>
    </source>
</evidence>
<dbReference type="AlphaFoldDB" id="A0A518FKP1"/>
<dbReference type="Proteomes" id="UP000320839">
    <property type="component" value="Chromosome"/>
</dbReference>
<keyword evidence="1" id="KW-1133">Transmembrane helix</keyword>
<organism evidence="2 3">
    <name type="scientific">Gimesia panareensis</name>
    <dbReference type="NCBI Taxonomy" id="2527978"/>
    <lineage>
        <taxon>Bacteria</taxon>
        <taxon>Pseudomonadati</taxon>
        <taxon>Planctomycetota</taxon>
        <taxon>Planctomycetia</taxon>
        <taxon>Planctomycetales</taxon>
        <taxon>Planctomycetaceae</taxon>
        <taxon>Gimesia</taxon>
    </lineage>
</organism>
<keyword evidence="1" id="KW-0812">Transmembrane</keyword>
<feature type="transmembrane region" description="Helical" evidence="1">
    <location>
        <begin position="94"/>
        <end position="117"/>
    </location>
</feature>
<evidence type="ECO:0000313" key="3">
    <source>
        <dbReference type="Proteomes" id="UP000320839"/>
    </source>
</evidence>
<feature type="transmembrane region" description="Helical" evidence="1">
    <location>
        <begin position="23"/>
        <end position="41"/>
    </location>
</feature>
<protein>
    <submittedName>
        <fullName evidence="2">Uncharacterized protein</fullName>
    </submittedName>
</protein>
<reference evidence="2 3" key="1">
    <citation type="submission" date="2019-02" db="EMBL/GenBank/DDBJ databases">
        <title>Deep-cultivation of Planctomycetes and their phenomic and genomic characterization uncovers novel biology.</title>
        <authorList>
            <person name="Wiegand S."/>
            <person name="Jogler M."/>
            <person name="Boedeker C."/>
            <person name="Pinto D."/>
            <person name="Vollmers J."/>
            <person name="Rivas-Marin E."/>
            <person name="Kohn T."/>
            <person name="Peeters S.H."/>
            <person name="Heuer A."/>
            <person name="Rast P."/>
            <person name="Oberbeckmann S."/>
            <person name="Bunk B."/>
            <person name="Jeske O."/>
            <person name="Meyerdierks A."/>
            <person name="Storesund J.E."/>
            <person name="Kallscheuer N."/>
            <person name="Luecker S."/>
            <person name="Lage O.M."/>
            <person name="Pohl T."/>
            <person name="Merkel B.J."/>
            <person name="Hornburger P."/>
            <person name="Mueller R.-W."/>
            <person name="Bruemmer F."/>
            <person name="Labrenz M."/>
            <person name="Spormann A.M."/>
            <person name="Op den Camp H."/>
            <person name="Overmann J."/>
            <person name="Amann R."/>
            <person name="Jetten M.S.M."/>
            <person name="Mascher T."/>
            <person name="Medema M.H."/>
            <person name="Devos D.P."/>
            <person name="Kaster A.-K."/>
            <person name="Ovreas L."/>
            <person name="Rohde M."/>
            <person name="Galperin M.Y."/>
            <person name="Jogler C."/>
        </authorList>
    </citation>
    <scope>NUCLEOTIDE SEQUENCE [LARGE SCALE GENOMIC DNA]</scope>
    <source>
        <strain evidence="2 3">Pan153</strain>
    </source>
</reference>
<accession>A0A518FKP1</accession>
<name>A0A518FKP1_9PLAN</name>
<dbReference type="EMBL" id="CP036317">
    <property type="protein sequence ID" value="QDV16916.1"/>
    <property type="molecule type" value="Genomic_DNA"/>
</dbReference>
<keyword evidence="1" id="KW-0472">Membrane</keyword>
<sequence>MDELRPDHEVWHLKWLPPIRKRWAGNFEAVIALFCLYWLLFVPDAHGLFPPLKFYRFNSPWRREVPWFKFIVWGLGIGFSVGAIRFGNLFCRGLGILSLAILLLYLLAFCFVMYNIIG</sequence>
<feature type="transmembrane region" description="Helical" evidence="1">
    <location>
        <begin position="67"/>
        <end position="87"/>
    </location>
</feature>
<evidence type="ECO:0000256" key="1">
    <source>
        <dbReference type="SAM" id="Phobius"/>
    </source>
</evidence>
<gene>
    <name evidence="2" type="ORF">Pan153_15500</name>
</gene>
<proteinExistence type="predicted"/>
<dbReference type="RefSeq" id="WP_145454780.1">
    <property type="nucleotide sequence ID" value="NZ_CP036317.1"/>
</dbReference>